<organism evidence="3 4">
    <name type="scientific">Synchytrium microbalum</name>
    <dbReference type="NCBI Taxonomy" id="1806994"/>
    <lineage>
        <taxon>Eukaryota</taxon>
        <taxon>Fungi</taxon>
        <taxon>Fungi incertae sedis</taxon>
        <taxon>Chytridiomycota</taxon>
        <taxon>Chytridiomycota incertae sedis</taxon>
        <taxon>Chytridiomycetes</taxon>
        <taxon>Synchytriales</taxon>
        <taxon>Synchytriaceae</taxon>
        <taxon>Synchytrium</taxon>
    </lineage>
</organism>
<accession>A0A507CEY9</accession>
<proteinExistence type="predicted"/>
<dbReference type="Gene3D" id="3.40.50.620">
    <property type="entry name" value="HUPs"/>
    <property type="match status" value="1"/>
</dbReference>
<evidence type="ECO:0000313" key="3">
    <source>
        <dbReference type="EMBL" id="TPX38051.1"/>
    </source>
</evidence>
<dbReference type="STRING" id="1806994.A0A507CEY9"/>
<dbReference type="GO" id="GO:0004140">
    <property type="term" value="F:dephospho-CoA kinase activity"/>
    <property type="evidence" value="ECO:0007669"/>
    <property type="project" value="TreeGrafter"/>
</dbReference>
<dbReference type="RefSeq" id="XP_031027766.1">
    <property type="nucleotide sequence ID" value="XM_031165990.1"/>
</dbReference>
<feature type="region of interest" description="Disordered" evidence="1">
    <location>
        <begin position="142"/>
        <end position="161"/>
    </location>
</feature>
<dbReference type="SUPFAM" id="SSF52374">
    <property type="entry name" value="Nucleotidylyl transferase"/>
    <property type="match status" value="1"/>
</dbReference>
<feature type="compositionally biased region" description="Polar residues" evidence="1">
    <location>
        <begin position="147"/>
        <end position="161"/>
    </location>
</feature>
<evidence type="ECO:0000313" key="4">
    <source>
        <dbReference type="Proteomes" id="UP000319731"/>
    </source>
</evidence>
<dbReference type="InterPro" id="IPR004821">
    <property type="entry name" value="Cyt_trans-like"/>
</dbReference>
<dbReference type="EMBL" id="QEAO01000001">
    <property type="protein sequence ID" value="TPX38051.1"/>
    <property type="molecule type" value="Genomic_DNA"/>
</dbReference>
<keyword evidence="4" id="KW-1185">Reference proteome</keyword>
<dbReference type="InterPro" id="IPR014729">
    <property type="entry name" value="Rossmann-like_a/b/a_fold"/>
</dbReference>
<dbReference type="Pfam" id="PF01467">
    <property type="entry name" value="CTP_transf_like"/>
    <property type="match status" value="1"/>
</dbReference>
<dbReference type="PANTHER" id="PTHR10695">
    <property type="entry name" value="DEPHOSPHO-COA KINASE-RELATED"/>
    <property type="match status" value="1"/>
</dbReference>
<reference evidence="3 4" key="1">
    <citation type="journal article" date="2019" name="Sci. Rep.">
        <title>Comparative genomics of chytrid fungi reveal insights into the obligate biotrophic and pathogenic lifestyle of Synchytrium endobioticum.</title>
        <authorList>
            <person name="van de Vossenberg B.T.L.H."/>
            <person name="Warris S."/>
            <person name="Nguyen H.D.T."/>
            <person name="van Gent-Pelzer M.P.E."/>
            <person name="Joly D.L."/>
            <person name="van de Geest H.C."/>
            <person name="Bonants P.J.M."/>
            <person name="Smith D.S."/>
            <person name="Levesque C.A."/>
            <person name="van der Lee T.A.J."/>
        </authorList>
    </citation>
    <scope>NUCLEOTIDE SEQUENCE [LARGE SCALE GENOMIC DNA]</scope>
    <source>
        <strain evidence="3 4">JEL517</strain>
    </source>
</reference>
<sequence>MTASQQSGIIVYIPLPSLSASRTRALQLISHASGLAQHQLRIILSCPDIAANASTPRRVWQVLQGLVADFYISASTVAYTCNNPLLNVDIIFEGYCGYDAWIDYGGLEGGFDAVLCDDQAVLSEANKKRQSAGLPAFESLELEPETSKTNETPSVTTNSQEFYHRGSNPPDIYDHIAMGGTFDHLHSGHKILLTIAAWLSRLSLFCGVVSPDLLKNKKGAALLEPIDTRISNCNTFLYRFKRGGDLVFDVAQINDPYGPPQDNPKYSAIVGSLETLKGCEAVNDMRIKNGLGDNLLDIYVIDVISKNSRVGQKDMDTKLSSTFIRNYLQQHNETANQKLELTK</sequence>
<dbReference type="OrthoDB" id="330671at2759"/>
<protein>
    <recommendedName>
        <fullName evidence="2">Cytidyltransferase-like domain-containing protein</fullName>
    </recommendedName>
</protein>
<dbReference type="Proteomes" id="UP000319731">
    <property type="component" value="Unassembled WGS sequence"/>
</dbReference>
<dbReference type="GeneID" id="42001287"/>
<dbReference type="GO" id="GO:0015937">
    <property type="term" value="P:coenzyme A biosynthetic process"/>
    <property type="evidence" value="ECO:0007669"/>
    <property type="project" value="TreeGrafter"/>
</dbReference>
<dbReference type="AlphaFoldDB" id="A0A507CEY9"/>
<name>A0A507CEY9_9FUNG</name>
<evidence type="ECO:0000259" key="2">
    <source>
        <dbReference type="Pfam" id="PF01467"/>
    </source>
</evidence>
<feature type="domain" description="Cytidyltransferase-like" evidence="2">
    <location>
        <begin position="178"/>
        <end position="233"/>
    </location>
</feature>
<evidence type="ECO:0000256" key="1">
    <source>
        <dbReference type="SAM" id="MobiDB-lite"/>
    </source>
</evidence>
<gene>
    <name evidence="3" type="ORF">SmJEL517_g00060</name>
</gene>
<comment type="caution">
    <text evidence="3">The sequence shown here is derived from an EMBL/GenBank/DDBJ whole genome shotgun (WGS) entry which is preliminary data.</text>
</comment>
<dbReference type="PANTHER" id="PTHR10695:SF46">
    <property type="entry name" value="BIFUNCTIONAL COENZYME A SYNTHASE-RELATED"/>
    <property type="match status" value="1"/>
</dbReference>